<feature type="signal peptide" evidence="1">
    <location>
        <begin position="1"/>
        <end position="19"/>
    </location>
</feature>
<dbReference type="PROSITE" id="PS51257">
    <property type="entry name" value="PROKAR_LIPOPROTEIN"/>
    <property type="match status" value="1"/>
</dbReference>
<keyword evidence="1" id="KW-0732">Signal</keyword>
<organism evidence="2 3">
    <name type="scientific">Acidovorax kalamii</name>
    <dbReference type="NCBI Taxonomy" id="2004485"/>
    <lineage>
        <taxon>Bacteria</taxon>
        <taxon>Pseudomonadati</taxon>
        <taxon>Pseudomonadota</taxon>
        <taxon>Betaproteobacteria</taxon>
        <taxon>Burkholderiales</taxon>
        <taxon>Comamonadaceae</taxon>
        <taxon>Acidovorax</taxon>
    </lineage>
</organism>
<evidence type="ECO:0000313" key="2">
    <source>
        <dbReference type="EMBL" id="OYD50606.1"/>
    </source>
</evidence>
<evidence type="ECO:0000256" key="1">
    <source>
        <dbReference type="SAM" id="SignalP"/>
    </source>
</evidence>
<evidence type="ECO:0008006" key="4">
    <source>
        <dbReference type="Google" id="ProtNLM"/>
    </source>
</evidence>
<proteinExistence type="predicted"/>
<feature type="chain" id="PRO_5012330736" description="Lipoprotein" evidence="1">
    <location>
        <begin position="20"/>
        <end position="164"/>
    </location>
</feature>
<reference evidence="2 3" key="1">
    <citation type="submission" date="2017-07" db="EMBL/GenBank/DDBJ databases">
        <title>Acidovorax KNDSW TSA 6 genome sequence and assembly.</title>
        <authorList>
            <person name="Mayilraj S."/>
        </authorList>
    </citation>
    <scope>NUCLEOTIDE SEQUENCE [LARGE SCALE GENOMIC DNA]</scope>
    <source>
        <strain evidence="2 3">KNDSW-TSA6</strain>
    </source>
</reference>
<gene>
    <name evidence="2" type="ORF">CBY09_07635</name>
</gene>
<accession>A0A235ENJ2</accession>
<keyword evidence="3" id="KW-1185">Reference proteome</keyword>
<comment type="caution">
    <text evidence="2">The sequence shown here is derived from an EMBL/GenBank/DDBJ whole genome shotgun (WGS) entry which is preliminary data.</text>
</comment>
<dbReference type="AlphaFoldDB" id="A0A235ENJ2"/>
<sequence>MAQRTARLLATAATLLVLAACGPGTGGTGTGPINGVLGFSGSGFAVGAPCAQHCGSTELRLENERVELTVTCRHFVFTGPWEIDATGLAVLNGTLETTELADGQVQTRTVAAEMRLQFSDTRADSSREVAVTVRDAQGNHLIAPLTLEQRPAATAPEACAPGTP</sequence>
<evidence type="ECO:0000313" key="3">
    <source>
        <dbReference type="Proteomes" id="UP000215441"/>
    </source>
</evidence>
<dbReference type="Proteomes" id="UP000215441">
    <property type="component" value="Unassembled WGS sequence"/>
</dbReference>
<protein>
    <recommendedName>
        <fullName evidence="4">Lipoprotein</fullName>
    </recommendedName>
</protein>
<name>A0A235ENJ2_9BURK</name>
<dbReference type="EMBL" id="NOIG01000005">
    <property type="protein sequence ID" value="OYD50606.1"/>
    <property type="molecule type" value="Genomic_DNA"/>
</dbReference>